<sequence>MEIQNISWRHSNYTVIHPTTLLDHWRKISDYAGPITIKTWKGRGAKTYKAWICVFVCLATSAIHIEVVGDYSAKRFGADKELKKLFIQRTKEHHHITTTLMNDHAQWEFNPPAAPHMGGKWEAAVKSVKFHINRTTRDASVTIEEINTLLTQIEAILNSRPIQPLMDDPNDCSALTPGHFLIGEPLNTLPDPSASDPNASMISRWQFIQKRVQRYWKQWRKHYLQQFLSTFKWHHPSNTIKVGSLVLITDQRQPQCKWPLARVMKLHPGKDGLTRVVTLKTTSSIISRPIHILAPLPVPIEDTDINHQ</sequence>
<evidence type="ECO:0000313" key="3">
    <source>
        <dbReference type="RefSeq" id="XP_011496528.1"/>
    </source>
</evidence>
<keyword evidence="2" id="KW-1185">Reference proteome</keyword>
<dbReference type="Gene3D" id="3.30.420.10">
    <property type="entry name" value="Ribonuclease H-like superfamily/Ribonuclease H"/>
    <property type="match status" value="1"/>
</dbReference>
<gene>
    <name evidence="3" type="primary">LOC105361121</name>
</gene>
<name>A0AAJ7DU33_9HYME</name>
<dbReference type="KEGG" id="csol:105361121"/>
<dbReference type="PANTHER" id="PTHR47331">
    <property type="entry name" value="PHD-TYPE DOMAIN-CONTAINING PROTEIN"/>
    <property type="match status" value="1"/>
</dbReference>
<reference evidence="3" key="1">
    <citation type="submission" date="2025-08" db="UniProtKB">
        <authorList>
            <consortium name="RefSeq"/>
        </authorList>
    </citation>
    <scope>IDENTIFICATION</scope>
</reference>
<dbReference type="InterPro" id="IPR040676">
    <property type="entry name" value="DUF5641"/>
</dbReference>
<dbReference type="SUPFAM" id="SSF53098">
    <property type="entry name" value="Ribonuclease H-like"/>
    <property type="match status" value="1"/>
</dbReference>
<feature type="domain" description="DUF5641" evidence="1">
    <location>
        <begin position="203"/>
        <end position="296"/>
    </location>
</feature>
<dbReference type="AlphaFoldDB" id="A0AAJ7DU33"/>
<dbReference type="GO" id="GO:0003676">
    <property type="term" value="F:nucleic acid binding"/>
    <property type="evidence" value="ECO:0007669"/>
    <property type="project" value="InterPro"/>
</dbReference>
<dbReference type="PANTHER" id="PTHR47331:SF1">
    <property type="entry name" value="GAG-LIKE PROTEIN"/>
    <property type="match status" value="1"/>
</dbReference>
<dbReference type="Proteomes" id="UP000695007">
    <property type="component" value="Unplaced"/>
</dbReference>
<dbReference type="RefSeq" id="XP_011496528.1">
    <property type="nucleotide sequence ID" value="XM_011498226.1"/>
</dbReference>
<accession>A0AAJ7DU33</accession>
<dbReference type="InterPro" id="IPR036397">
    <property type="entry name" value="RNaseH_sf"/>
</dbReference>
<dbReference type="InterPro" id="IPR012337">
    <property type="entry name" value="RNaseH-like_sf"/>
</dbReference>
<protein>
    <submittedName>
        <fullName evidence="3">Uncharacterized protein LOC105361121</fullName>
    </submittedName>
</protein>
<evidence type="ECO:0000259" key="1">
    <source>
        <dbReference type="Pfam" id="PF18701"/>
    </source>
</evidence>
<evidence type="ECO:0000313" key="2">
    <source>
        <dbReference type="Proteomes" id="UP000695007"/>
    </source>
</evidence>
<dbReference type="Pfam" id="PF18701">
    <property type="entry name" value="DUF5641"/>
    <property type="match status" value="1"/>
</dbReference>
<dbReference type="GeneID" id="105361121"/>
<organism evidence="2 3">
    <name type="scientific">Ceratosolen solmsi marchali</name>
    <dbReference type="NCBI Taxonomy" id="326594"/>
    <lineage>
        <taxon>Eukaryota</taxon>
        <taxon>Metazoa</taxon>
        <taxon>Ecdysozoa</taxon>
        <taxon>Arthropoda</taxon>
        <taxon>Hexapoda</taxon>
        <taxon>Insecta</taxon>
        <taxon>Pterygota</taxon>
        <taxon>Neoptera</taxon>
        <taxon>Endopterygota</taxon>
        <taxon>Hymenoptera</taxon>
        <taxon>Apocrita</taxon>
        <taxon>Proctotrupomorpha</taxon>
        <taxon>Chalcidoidea</taxon>
        <taxon>Agaonidae</taxon>
        <taxon>Agaoninae</taxon>
        <taxon>Ceratosolen</taxon>
    </lineage>
</organism>
<proteinExistence type="predicted"/>